<comment type="caution">
    <text evidence="7">The sequence shown here is derived from an EMBL/GenBank/DDBJ whole genome shotgun (WGS) entry which is preliminary data.</text>
</comment>
<evidence type="ECO:0000313" key="7">
    <source>
        <dbReference type="EMBL" id="CAG8488835.1"/>
    </source>
</evidence>
<dbReference type="EMBL" id="CAJVPJ010000164">
    <property type="protein sequence ID" value="CAG8488835.1"/>
    <property type="molecule type" value="Genomic_DNA"/>
</dbReference>
<dbReference type="GO" id="GO:0005525">
    <property type="term" value="F:GTP binding"/>
    <property type="evidence" value="ECO:0007669"/>
    <property type="project" value="UniProtKB-KW"/>
</dbReference>
<evidence type="ECO:0000256" key="3">
    <source>
        <dbReference type="ARBA" id="ARBA00023128"/>
    </source>
</evidence>
<dbReference type="GO" id="GO:0003924">
    <property type="term" value="F:GTPase activity"/>
    <property type="evidence" value="ECO:0007669"/>
    <property type="project" value="InterPro"/>
</dbReference>
<evidence type="ECO:0000313" key="8">
    <source>
        <dbReference type="Proteomes" id="UP000789572"/>
    </source>
</evidence>
<evidence type="ECO:0000256" key="4">
    <source>
        <dbReference type="ARBA" id="ARBA00023134"/>
    </source>
</evidence>
<dbReference type="Pfam" id="PF03144">
    <property type="entry name" value="GTP_EFTU_D2"/>
    <property type="match status" value="1"/>
</dbReference>
<dbReference type="NCBIfam" id="TIGR00231">
    <property type="entry name" value="small_GTP"/>
    <property type="match status" value="1"/>
</dbReference>
<dbReference type="Gene3D" id="3.30.70.870">
    <property type="entry name" value="Elongation Factor G (Translational Gtpase), domain 3"/>
    <property type="match status" value="1"/>
</dbReference>
<keyword evidence="8" id="KW-1185">Reference proteome</keyword>
<dbReference type="GO" id="GO:0005759">
    <property type="term" value="C:mitochondrial matrix"/>
    <property type="evidence" value="ECO:0007669"/>
    <property type="project" value="UniProtKB-ARBA"/>
</dbReference>
<dbReference type="SUPFAM" id="SSF54980">
    <property type="entry name" value="EF-G C-terminal domain-like"/>
    <property type="match status" value="1"/>
</dbReference>
<dbReference type="InterPro" id="IPR000795">
    <property type="entry name" value="T_Tr_GTP-bd_dom"/>
</dbReference>
<dbReference type="CDD" id="cd16262">
    <property type="entry name" value="EFG_III"/>
    <property type="match status" value="1"/>
</dbReference>
<keyword evidence="1" id="KW-0547">Nucleotide-binding</keyword>
<dbReference type="InterPro" id="IPR041095">
    <property type="entry name" value="EFG_II"/>
</dbReference>
<accession>A0A9N8WNZ0</accession>
<sequence>MDYLSQERARGITITSAAITFAWRNYRINLIDTPGHADFTIEVERSIRVLDGAVTILDGVAGVEAQTQTVWAQADRYNVPRIAYVNKMDRVGARFGRTVRQIAKKLRTRTLVCQIPIMKKDARGENVFWGAVDLVEMDVLDWDQDVNGNIVKRIKLTEKYGDKSVYDEAVKGRMNLVEALSEMDDNILEIMLAEEDHMKVSAEEVRGALRRVTLSGKAVPVFCGASFRNRGVQPVLDAIVDYLPSPLDCAAPIGTLANGKNTVIPLKEKESLCALAFKVVHDHRRGSLVFVRVYSGTLNNRMSLYNTNTKTNERVNKLLKMHANDAEEIPCITAGNICALVGLKSTRTGDTLIQFNDSRKSLRLPSIEIPAPVFVCAVEPATVSDEKPLQEALENVLREDPSLHVINDEETGQTLISGMGELHLEIVRDRLLNDFKVRAEIGKMRISYRESIIDEIEHTCLYDKEIMGKRARVQMSLNISRLTEGDSGIAEEGGNRIELDLSQQSSPTQTPTQGPSLPPEDIATSIRSGLVSALYLI</sequence>
<feature type="compositionally biased region" description="Low complexity" evidence="5">
    <location>
        <begin position="501"/>
        <end position="515"/>
    </location>
</feature>
<protein>
    <submittedName>
        <fullName evidence="7">4832_t:CDS:1</fullName>
    </submittedName>
</protein>
<keyword evidence="2" id="KW-0648">Protein biosynthesis</keyword>
<dbReference type="GO" id="GO:0032543">
    <property type="term" value="P:mitochondrial translation"/>
    <property type="evidence" value="ECO:0007669"/>
    <property type="project" value="TreeGrafter"/>
</dbReference>
<dbReference type="Pfam" id="PF14492">
    <property type="entry name" value="EFG_III"/>
    <property type="match status" value="1"/>
</dbReference>
<feature type="domain" description="Tr-type G" evidence="6">
    <location>
        <begin position="1"/>
        <end position="247"/>
    </location>
</feature>
<evidence type="ECO:0000259" key="6">
    <source>
        <dbReference type="PROSITE" id="PS51722"/>
    </source>
</evidence>
<dbReference type="Gene3D" id="2.40.30.10">
    <property type="entry name" value="Translation factors"/>
    <property type="match status" value="1"/>
</dbReference>
<dbReference type="PANTHER" id="PTHR43261">
    <property type="entry name" value="TRANSLATION ELONGATION FACTOR G-RELATED"/>
    <property type="match status" value="1"/>
</dbReference>
<dbReference type="OrthoDB" id="198619at2759"/>
<proteinExistence type="predicted"/>
<dbReference type="InterPro" id="IPR005225">
    <property type="entry name" value="Small_GTP-bd"/>
</dbReference>
<reference evidence="7" key="1">
    <citation type="submission" date="2021-06" db="EMBL/GenBank/DDBJ databases">
        <authorList>
            <person name="Kallberg Y."/>
            <person name="Tangrot J."/>
            <person name="Rosling A."/>
        </authorList>
    </citation>
    <scope>NUCLEOTIDE SEQUENCE</scope>
    <source>
        <strain evidence="7">IA702</strain>
    </source>
</reference>
<keyword evidence="3" id="KW-0496">Mitochondrion</keyword>
<keyword evidence="4" id="KW-0342">GTP-binding</keyword>
<dbReference type="InterPro" id="IPR031157">
    <property type="entry name" value="G_TR_CS"/>
</dbReference>
<dbReference type="InterPro" id="IPR027417">
    <property type="entry name" value="P-loop_NTPase"/>
</dbReference>
<evidence type="ECO:0000256" key="5">
    <source>
        <dbReference type="SAM" id="MobiDB-lite"/>
    </source>
</evidence>
<organism evidence="7 8">
    <name type="scientific">Paraglomus occultum</name>
    <dbReference type="NCBI Taxonomy" id="144539"/>
    <lineage>
        <taxon>Eukaryota</taxon>
        <taxon>Fungi</taxon>
        <taxon>Fungi incertae sedis</taxon>
        <taxon>Mucoromycota</taxon>
        <taxon>Glomeromycotina</taxon>
        <taxon>Glomeromycetes</taxon>
        <taxon>Paraglomerales</taxon>
        <taxon>Paraglomeraceae</taxon>
        <taxon>Paraglomus</taxon>
    </lineage>
</organism>
<dbReference type="PANTHER" id="PTHR43261:SF1">
    <property type="entry name" value="RIBOSOME-RELEASING FACTOR 2, MITOCHONDRIAL"/>
    <property type="match status" value="1"/>
</dbReference>
<evidence type="ECO:0000256" key="1">
    <source>
        <dbReference type="ARBA" id="ARBA00022741"/>
    </source>
</evidence>
<name>A0A9N8WNZ0_9GLOM</name>
<dbReference type="AlphaFoldDB" id="A0A9N8WNZ0"/>
<dbReference type="PROSITE" id="PS00301">
    <property type="entry name" value="G_TR_1"/>
    <property type="match status" value="1"/>
</dbReference>
<evidence type="ECO:0000256" key="2">
    <source>
        <dbReference type="ARBA" id="ARBA00022917"/>
    </source>
</evidence>
<dbReference type="SUPFAM" id="SSF52540">
    <property type="entry name" value="P-loop containing nucleoside triphosphate hydrolases"/>
    <property type="match status" value="1"/>
</dbReference>
<dbReference type="SUPFAM" id="SSF50447">
    <property type="entry name" value="Translation proteins"/>
    <property type="match status" value="1"/>
</dbReference>
<dbReference type="PRINTS" id="PR00315">
    <property type="entry name" value="ELONGATNFCT"/>
</dbReference>
<dbReference type="InterPro" id="IPR035647">
    <property type="entry name" value="EFG_III/V"/>
</dbReference>
<dbReference type="FunFam" id="3.30.70.870:FF:000007">
    <property type="entry name" value="Ribosome-releasing factor 2, mitochondrial"/>
    <property type="match status" value="1"/>
</dbReference>
<dbReference type="InterPro" id="IPR009022">
    <property type="entry name" value="EFG_III"/>
</dbReference>
<dbReference type="GO" id="GO:0032790">
    <property type="term" value="P:ribosome disassembly"/>
    <property type="evidence" value="ECO:0007669"/>
    <property type="project" value="TreeGrafter"/>
</dbReference>
<dbReference type="Gene3D" id="3.40.50.300">
    <property type="entry name" value="P-loop containing nucleotide triphosphate hydrolases"/>
    <property type="match status" value="1"/>
</dbReference>
<dbReference type="PROSITE" id="PS51722">
    <property type="entry name" value="G_TR_2"/>
    <property type="match status" value="1"/>
</dbReference>
<feature type="region of interest" description="Disordered" evidence="5">
    <location>
        <begin position="501"/>
        <end position="521"/>
    </location>
</feature>
<dbReference type="Pfam" id="PF00009">
    <property type="entry name" value="GTP_EFTU"/>
    <property type="match status" value="1"/>
</dbReference>
<dbReference type="InterPro" id="IPR009000">
    <property type="entry name" value="Transl_B-barrel_sf"/>
</dbReference>
<dbReference type="Proteomes" id="UP000789572">
    <property type="component" value="Unassembled WGS sequence"/>
</dbReference>
<dbReference type="FunFam" id="3.40.50.300:FF:000514">
    <property type="entry name" value="Ribosome-releasing factor 2, mitochondrial"/>
    <property type="match status" value="1"/>
</dbReference>
<dbReference type="CDD" id="cd04092">
    <property type="entry name" value="mtEFG2_II_like"/>
    <property type="match status" value="1"/>
</dbReference>
<dbReference type="InterPro" id="IPR004161">
    <property type="entry name" value="EFTu-like_2"/>
</dbReference>
<gene>
    <name evidence="7" type="ORF">POCULU_LOCUS1954</name>
</gene>